<feature type="compositionally biased region" description="Polar residues" evidence="1">
    <location>
        <begin position="67"/>
        <end position="78"/>
    </location>
</feature>
<feature type="compositionally biased region" description="Polar residues" evidence="1">
    <location>
        <begin position="27"/>
        <end position="38"/>
    </location>
</feature>
<accession>A0A167G1D4</accession>
<dbReference type="Proteomes" id="UP000076738">
    <property type="component" value="Unassembled WGS sequence"/>
</dbReference>
<feature type="region of interest" description="Disordered" evidence="1">
    <location>
        <begin position="62"/>
        <end position="99"/>
    </location>
</feature>
<evidence type="ECO:0000313" key="3">
    <source>
        <dbReference type="Proteomes" id="UP000076738"/>
    </source>
</evidence>
<reference evidence="2 3" key="1">
    <citation type="journal article" date="2016" name="Mol. Biol. Evol.">
        <title>Comparative Genomics of Early-Diverging Mushroom-Forming Fungi Provides Insights into the Origins of Lignocellulose Decay Capabilities.</title>
        <authorList>
            <person name="Nagy L.G."/>
            <person name="Riley R."/>
            <person name="Tritt A."/>
            <person name="Adam C."/>
            <person name="Daum C."/>
            <person name="Floudas D."/>
            <person name="Sun H."/>
            <person name="Yadav J.S."/>
            <person name="Pangilinan J."/>
            <person name="Larsson K.H."/>
            <person name="Matsuura K."/>
            <person name="Barry K."/>
            <person name="Labutti K."/>
            <person name="Kuo R."/>
            <person name="Ohm R.A."/>
            <person name="Bhattacharya S.S."/>
            <person name="Shirouzu T."/>
            <person name="Yoshinaga Y."/>
            <person name="Martin F.M."/>
            <person name="Grigoriev I.V."/>
            <person name="Hibbett D.S."/>
        </authorList>
    </citation>
    <scope>NUCLEOTIDE SEQUENCE [LARGE SCALE GENOMIC DNA]</scope>
    <source>
        <strain evidence="2 3">TUFC12733</strain>
    </source>
</reference>
<dbReference type="EMBL" id="KV417353">
    <property type="protein sequence ID" value="KZO90073.1"/>
    <property type="molecule type" value="Genomic_DNA"/>
</dbReference>
<evidence type="ECO:0000256" key="1">
    <source>
        <dbReference type="SAM" id="MobiDB-lite"/>
    </source>
</evidence>
<organism evidence="2 3">
    <name type="scientific">Calocera viscosa (strain TUFC12733)</name>
    <dbReference type="NCBI Taxonomy" id="1330018"/>
    <lineage>
        <taxon>Eukaryota</taxon>
        <taxon>Fungi</taxon>
        <taxon>Dikarya</taxon>
        <taxon>Basidiomycota</taxon>
        <taxon>Agaricomycotina</taxon>
        <taxon>Dacrymycetes</taxon>
        <taxon>Dacrymycetales</taxon>
        <taxon>Dacrymycetaceae</taxon>
        <taxon>Calocera</taxon>
    </lineage>
</organism>
<evidence type="ECO:0000313" key="2">
    <source>
        <dbReference type="EMBL" id="KZO90073.1"/>
    </source>
</evidence>
<protein>
    <submittedName>
        <fullName evidence="2">Uncharacterized protein</fullName>
    </submittedName>
</protein>
<sequence length="99" mass="10994">MTKRLTKSCELNEKLEFGNENSKKMKSTVTPGRSTVTPQKRRSLVDEVEILSSSGEWTGLAKRRKTSTVLPAPSTSQPAIAKREGRPPKNTIRTLTLPK</sequence>
<feature type="region of interest" description="Disordered" evidence="1">
    <location>
        <begin position="21"/>
        <end position="41"/>
    </location>
</feature>
<proteinExistence type="predicted"/>
<name>A0A167G1D4_CALVF</name>
<keyword evidence="3" id="KW-1185">Reference proteome</keyword>
<dbReference type="AlphaFoldDB" id="A0A167G1D4"/>
<gene>
    <name evidence="2" type="ORF">CALVIDRAFT_569392</name>
</gene>